<evidence type="ECO:0000259" key="7">
    <source>
        <dbReference type="Pfam" id="PF12340"/>
    </source>
</evidence>
<dbReference type="GO" id="GO:0005634">
    <property type="term" value="C:nucleus"/>
    <property type="evidence" value="ECO:0007669"/>
    <property type="project" value="TreeGrafter"/>
</dbReference>
<comment type="caution">
    <text evidence="8">The sequence shown here is derived from an EMBL/GenBank/DDBJ whole genome shotgun (WGS) entry which is preliminary data.</text>
</comment>
<keyword evidence="6" id="KW-0788">Thiol protease</keyword>
<organism evidence="8 9">
    <name type="scientific">Symbiodinium pilosum</name>
    <name type="common">Dinoflagellate</name>
    <dbReference type="NCBI Taxonomy" id="2952"/>
    <lineage>
        <taxon>Eukaryota</taxon>
        <taxon>Sar</taxon>
        <taxon>Alveolata</taxon>
        <taxon>Dinophyceae</taxon>
        <taxon>Suessiales</taxon>
        <taxon>Symbiodiniaceae</taxon>
        <taxon>Symbiodinium</taxon>
    </lineage>
</organism>
<dbReference type="GO" id="GO:0070530">
    <property type="term" value="F:K63-linked polyubiquitin modification-dependent protein binding"/>
    <property type="evidence" value="ECO:0007669"/>
    <property type="project" value="TreeGrafter"/>
</dbReference>
<keyword evidence="9" id="KW-1185">Reference proteome</keyword>
<evidence type="ECO:0000256" key="2">
    <source>
        <dbReference type="ARBA" id="ARBA00012759"/>
    </source>
</evidence>
<dbReference type="Pfam" id="PF12340">
    <property type="entry name" value="DUF3638"/>
    <property type="match status" value="1"/>
</dbReference>
<evidence type="ECO:0000256" key="4">
    <source>
        <dbReference type="ARBA" id="ARBA00022786"/>
    </source>
</evidence>
<proteinExistence type="predicted"/>
<dbReference type="AlphaFoldDB" id="A0A812T5S4"/>
<evidence type="ECO:0000313" key="9">
    <source>
        <dbReference type="Proteomes" id="UP000649617"/>
    </source>
</evidence>
<sequence>MVCFDPRLLVFEFLCNMLLREGQVRLLGTFLQRAAQGQSLCHQMIMGAGKTTVITPLLVLLLSNCQRLVCACMPAALLEMSRSVLIERFSSPALMKAVLTLQFDRSTVPSLALCQKILTAEQRQAAMVQPSAVPQGPWSIYGPAKKHTVATPTAPYSTFQRLHVCEARREVLQHTKSFLRTDETSSGHLNDPSSCSHQRALRVLEWVCEPRVKNPRRLMLIMLAPSALINVELMHLLRNQKLPGPEEESAKSQQVQYCNQAHPAAFLS</sequence>
<gene>
    <name evidence="8" type="ORF">SPIL2461_LOCUS13526</name>
</gene>
<dbReference type="PANTHER" id="PTHR13367:SF28">
    <property type="entry name" value="UBIQUITIN THIOESTERASE ZRANB1"/>
    <property type="match status" value="1"/>
</dbReference>
<keyword evidence="3" id="KW-0645">Protease</keyword>
<dbReference type="OrthoDB" id="2684236at2759"/>
<dbReference type="GO" id="GO:0005737">
    <property type="term" value="C:cytoplasm"/>
    <property type="evidence" value="ECO:0007669"/>
    <property type="project" value="TreeGrafter"/>
</dbReference>
<evidence type="ECO:0000256" key="5">
    <source>
        <dbReference type="ARBA" id="ARBA00022801"/>
    </source>
</evidence>
<evidence type="ECO:0000256" key="6">
    <source>
        <dbReference type="ARBA" id="ARBA00022807"/>
    </source>
</evidence>
<keyword evidence="4" id="KW-0833">Ubl conjugation pathway</keyword>
<evidence type="ECO:0000256" key="1">
    <source>
        <dbReference type="ARBA" id="ARBA00000707"/>
    </source>
</evidence>
<dbReference type="InterPro" id="IPR051346">
    <property type="entry name" value="OTU_Deubiquitinase"/>
</dbReference>
<dbReference type="PANTHER" id="PTHR13367">
    <property type="entry name" value="UBIQUITIN THIOESTERASE"/>
    <property type="match status" value="1"/>
</dbReference>
<feature type="domain" description="DUF3638" evidence="7">
    <location>
        <begin position="6"/>
        <end position="117"/>
    </location>
</feature>
<dbReference type="InterPro" id="IPR022099">
    <property type="entry name" value="DUF3638"/>
</dbReference>
<reference evidence="8" key="1">
    <citation type="submission" date="2021-02" db="EMBL/GenBank/DDBJ databases">
        <authorList>
            <person name="Dougan E. K."/>
            <person name="Rhodes N."/>
            <person name="Thang M."/>
            <person name="Chan C."/>
        </authorList>
    </citation>
    <scope>NUCLEOTIDE SEQUENCE</scope>
</reference>
<keyword evidence="5" id="KW-0378">Hydrolase</keyword>
<protein>
    <recommendedName>
        <fullName evidence="2">ubiquitinyl hydrolase 1</fullName>
        <ecNumber evidence="2">3.4.19.12</ecNumber>
    </recommendedName>
</protein>
<dbReference type="EMBL" id="CAJNIZ010029668">
    <property type="protein sequence ID" value="CAE7517738.1"/>
    <property type="molecule type" value="Genomic_DNA"/>
</dbReference>
<name>A0A812T5S4_SYMPI</name>
<evidence type="ECO:0000256" key="3">
    <source>
        <dbReference type="ARBA" id="ARBA00022670"/>
    </source>
</evidence>
<dbReference type="EC" id="3.4.19.12" evidence="2"/>
<comment type="catalytic activity">
    <reaction evidence="1">
        <text>Thiol-dependent hydrolysis of ester, thioester, amide, peptide and isopeptide bonds formed by the C-terminal Gly of ubiquitin (a 76-residue protein attached to proteins as an intracellular targeting signal).</text>
        <dbReference type="EC" id="3.4.19.12"/>
    </reaction>
</comment>
<accession>A0A812T5S4</accession>
<evidence type="ECO:0000313" key="8">
    <source>
        <dbReference type="EMBL" id="CAE7517738.1"/>
    </source>
</evidence>
<dbReference type="GO" id="GO:0071947">
    <property type="term" value="P:protein deubiquitination involved in ubiquitin-dependent protein catabolic process"/>
    <property type="evidence" value="ECO:0007669"/>
    <property type="project" value="TreeGrafter"/>
</dbReference>
<dbReference type="Proteomes" id="UP000649617">
    <property type="component" value="Unassembled WGS sequence"/>
</dbReference>
<dbReference type="GO" id="GO:0004843">
    <property type="term" value="F:cysteine-type deubiquitinase activity"/>
    <property type="evidence" value="ECO:0007669"/>
    <property type="project" value="UniProtKB-EC"/>
</dbReference>